<name>A0AA45HJH2_9BACT</name>
<dbReference type="Pfam" id="PF07736">
    <property type="entry name" value="CM_1"/>
    <property type="match status" value="1"/>
</dbReference>
<protein>
    <recommendedName>
        <fullName evidence="1 2">chorismate mutase</fullName>
        <ecNumber evidence="1 2">5.4.99.5</ecNumber>
    </recommendedName>
</protein>
<dbReference type="SUPFAM" id="SSF55298">
    <property type="entry name" value="YjgF-like"/>
    <property type="match status" value="1"/>
</dbReference>
<dbReference type="GO" id="GO:0009073">
    <property type="term" value="P:aromatic amino acid family biosynthetic process"/>
    <property type="evidence" value="ECO:0007669"/>
    <property type="project" value="UniProtKB-UniRule"/>
</dbReference>
<accession>A0AA45HJH2</accession>
<comment type="catalytic activity">
    <reaction evidence="2">
        <text>chorismate = prephenate</text>
        <dbReference type="Rhea" id="RHEA:13897"/>
        <dbReference type="ChEBI" id="CHEBI:29748"/>
        <dbReference type="ChEBI" id="CHEBI:29934"/>
        <dbReference type="EC" id="5.4.99.5"/>
    </reaction>
</comment>
<dbReference type="NCBIfam" id="TIGR01796">
    <property type="entry name" value="CM_mono_aroH"/>
    <property type="match status" value="1"/>
</dbReference>
<reference evidence="3 4" key="1">
    <citation type="submission" date="2018-05" db="EMBL/GenBank/DDBJ databases">
        <title>Genomic Encyclopedia of Type Strains, Phase IV (KMG-IV): sequencing the most valuable type-strain genomes for metagenomic binning, comparative biology and taxonomic classification.</title>
        <authorList>
            <person name="Goeker M."/>
        </authorList>
    </citation>
    <scope>NUCLEOTIDE SEQUENCE [LARGE SCALE GENOMIC DNA]</scope>
    <source>
        <strain evidence="3 4">DSM 24906</strain>
    </source>
</reference>
<proteinExistence type="predicted"/>
<dbReference type="InterPro" id="IPR008243">
    <property type="entry name" value="Chorismate_mutase_AroH"/>
</dbReference>
<organism evidence="3 4">
    <name type="scientific">Oceanotoga teriensis</name>
    <dbReference type="NCBI Taxonomy" id="515440"/>
    <lineage>
        <taxon>Bacteria</taxon>
        <taxon>Thermotogati</taxon>
        <taxon>Thermotogota</taxon>
        <taxon>Thermotogae</taxon>
        <taxon>Petrotogales</taxon>
        <taxon>Petrotogaceae</taxon>
        <taxon>Oceanotoga</taxon>
    </lineage>
</organism>
<dbReference type="AlphaFoldDB" id="A0AA45HJH2"/>
<dbReference type="EC" id="5.4.99.5" evidence="1 2"/>
<evidence type="ECO:0000256" key="1">
    <source>
        <dbReference type="NCBIfam" id="TIGR01796"/>
    </source>
</evidence>
<comment type="caution">
    <text evidence="3">The sequence shown here is derived from an EMBL/GenBank/DDBJ whole genome shotgun (WGS) entry which is preliminary data.</text>
</comment>
<dbReference type="Gene3D" id="3.30.1330.40">
    <property type="entry name" value="RutC-like"/>
    <property type="match status" value="1"/>
</dbReference>
<dbReference type="GO" id="GO:0046417">
    <property type="term" value="P:chorismate metabolic process"/>
    <property type="evidence" value="ECO:0007669"/>
    <property type="project" value="TreeGrafter"/>
</dbReference>
<dbReference type="PANTHER" id="PTHR21164">
    <property type="entry name" value="CHORISMATE MUTASE"/>
    <property type="match status" value="1"/>
</dbReference>
<evidence type="ECO:0000256" key="2">
    <source>
        <dbReference type="PROSITE-ProRule" id="PRU00514"/>
    </source>
</evidence>
<dbReference type="RefSeq" id="WP_109604032.1">
    <property type="nucleotide sequence ID" value="NZ_JAMHJO010000007.1"/>
</dbReference>
<dbReference type="PANTHER" id="PTHR21164:SF0">
    <property type="entry name" value="CHORISMATE MUTASE AROH"/>
    <property type="match status" value="1"/>
</dbReference>
<gene>
    <name evidence="3" type="ORF">C7380_10393</name>
</gene>
<sequence length="114" mass="13173">MNVIRGATSIKFNDYDSIKKSILELYNEILNKNKIEKVYSIIATVTPDITAFNPVTFLRKEFNLNDVAFMCVQEAMFENSPKKIIRLLINCESETSNFIYLNEAKKLRPDLMGE</sequence>
<dbReference type="Proteomes" id="UP000245921">
    <property type="component" value="Unassembled WGS sequence"/>
</dbReference>
<keyword evidence="2" id="KW-0057">Aromatic amino acid biosynthesis</keyword>
<dbReference type="PROSITE" id="PS51167">
    <property type="entry name" value="CHORISMATE_MUT_1"/>
    <property type="match status" value="1"/>
</dbReference>
<keyword evidence="4" id="KW-1185">Reference proteome</keyword>
<dbReference type="InterPro" id="IPR035959">
    <property type="entry name" value="RutC-like_sf"/>
</dbReference>
<dbReference type="GO" id="GO:0008652">
    <property type="term" value="P:amino acid biosynthetic process"/>
    <property type="evidence" value="ECO:0007669"/>
    <property type="project" value="UniProtKB-UniRule"/>
</dbReference>
<dbReference type="GO" id="GO:0004106">
    <property type="term" value="F:chorismate mutase activity"/>
    <property type="evidence" value="ECO:0007669"/>
    <property type="project" value="UniProtKB-UniRule"/>
</dbReference>
<keyword evidence="2" id="KW-0413">Isomerase</keyword>
<evidence type="ECO:0000313" key="4">
    <source>
        <dbReference type="Proteomes" id="UP000245921"/>
    </source>
</evidence>
<evidence type="ECO:0000313" key="3">
    <source>
        <dbReference type="EMBL" id="PWJ95915.1"/>
    </source>
</evidence>
<dbReference type="EMBL" id="QGGI01000003">
    <property type="protein sequence ID" value="PWJ95915.1"/>
    <property type="molecule type" value="Genomic_DNA"/>
</dbReference>
<keyword evidence="2" id="KW-0028">Amino-acid biosynthesis</keyword>